<name>A0ACB8D0X8_DERSI</name>
<reference evidence="1" key="1">
    <citation type="submission" date="2020-05" db="EMBL/GenBank/DDBJ databases">
        <title>Large-scale comparative analyses of tick genomes elucidate their genetic diversity and vector capacities.</title>
        <authorList>
            <person name="Jia N."/>
            <person name="Wang J."/>
            <person name="Shi W."/>
            <person name="Du L."/>
            <person name="Sun Y."/>
            <person name="Zhan W."/>
            <person name="Jiang J."/>
            <person name="Wang Q."/>
            <person name="Zhang B."/>
            <person name="Ji P."/>
            <person name="Sakyi L.B."/>
            <person name="Cui X."/>
            <person name="Yuan T."/>
            <person name="Jiang B."/>
            <person name="Yang W."/>
            <person name="Lam T.T.-Y."/>
            <person name="Chang Q."/>
            <person name="Ding S."/>
            <person name="Wang X."/>
            <person name="Zhu J."/>
            <person name="Ruan X."/>
            <person name="Zhao L."/>
            <person name="Wei J."/>
            <person name="Que T."/>
            <person name="Du C."/>
            <person name="Cheng J."/>
            <person name="Dai P."/>
            <person name="Han X."/>
            <person name="Huang E."/>
            <person name="Gao Y."/>
            <person name="Liu J."/>
            <person name="Shao H."/>
            <person name="Ye R."/>
            <person name="Li L."/>
            <person name="Wei W."/>
            <person name="Wang X."/>
            <person name="Wang C."/>
            <person name="Yang T."/>
            <person name="Huo Q."/>
            <person name="Li W."/>
            <person name="Guo W."/>
            <person name="Chen H."/>
            <person name="Zhou L."/>
            <person name="Ni X."/>
            <person name="Tian J."/>
            <person name="Zhou Y."/>
            <person name="Sheng Y."/>
            <person name="Liu T."/>
            <person name="Pan Y."/>
            <person name="Xia L."/>
            <person name="Li J."/>
            <person name="Zhao F."/>
            <person name="Cao W."/>
        </authorList>
    </citation>
    <scope>NUCLEOTIDE SEQUENCE</scope>
    <source>
        <strain evidence="1">Dsil-2018</strain>
    </source>
</reference>
<evidence type="ECO:0000313" key="1">
    <source>
        <dbReference type="EMBL" id="KAH7955069.1"/>
    </source>
</evidence>
<dbReference type="EMBL" id="CM023473">
    <property type="protein sequence ID" value="KAH7955069.1"/>
    <property type="molecule type" value="Genomic_DNA"/>
</dbReference>
<dbReference type="Proteomes" id="UP000821865">
    <property type="component" value="Chromosome 4"/>
</dbReference>
<organism evidence="1 2">
    <name type="scientific">Dermacentor silvarum</name>
    <name type="common">Tick</name>
    <dbReference type="NCBI Taxonomy" id="543639"/>
    <lineage>
        <taxon>Eukaryota</taxon>
        <taxon>Metazoa</taxon>
        <taxon>Ecdysozoa</taxon>
        <taxon>Arthropoda</taxon>
        <taxon>Chelicerata</taxon>
        <taxon>Arachnida</taxon>
        <taxon>Acari</taxon>
        <taxon>Parasitiformes</taxon>
        <taxon>Ixodida</taxon>
        <taxon>Ixodoidea</taxon>
        <taxon>Ixodidae</taxon>
        <taxon>Rhipicephalinae</taxon>
        <taxon>Dermacentor</taxon>
    </lineage>
</organism>
<comment type="caution">
    <text evidence="1">The sequence shown here is derived from an EMBL/GenBank/DDBJ whole genome shotgun (WGS) entry which is preliminary data.</text>
</comment>
<gene>
    <name evidence="1" type="ORF">HPB49_024352</name>
</gene>
<proteinExistence type="predicted"/>
<evidence type="ECO:0000313" key="2">
    <source>
        <dbReference type="Proteomes" id="UP000821865"/>
    </source>
</evidence>
<protein>
    <submittedName>
        <fullName evidence="1">Uncharacterized protein</fullName>
    </submittedName>
</protein>
<sequence length="225" mass="24579">MRGMLSELPDSKGRKPRLLSRPCNVLGGHGRQGEEAFFCVASSGSRKPHAAGLVHSGEKVSLVFLSGSVNARTFLAYELGNSFGVTLLALQLAPWQLSMVAVWGLSFLEPEDPSECCLELNMGGVIMGFSAEVLGQLPPPSRSIRVEDGRNFLLALCKRVSKHVLSHHYQELPLRSVRFLNLFLLDHEGTMLVHKTMLVAGLVKYLLSTAEQAVLGDTPPDLEEE</sequence>
<keyword evidence="2" id="KW-1185">Reference proteome</keyword>
<accession>A0ACB8D0X8</accession>